<dbReference type="RefSeq" id="WP_287273542.1">
    <property type="nucleotide sequence ID" value="NZ_JAMYMY010000005.1"/>
</dbReference>
<evidence type="ECO:0000313" key="2">
    <source>
        <dbReference type="Proteomes" id="UP001464387"/>
    </source>
</evidence>
<dbReference type="Proteomes" id="UP001464387">
    <property type="component" value="Unassembled WGS sequence"/>
</dbReference>
<dbReference type="EMBL" id="JAMYPJ010000006">
    <property type="protein sequence ID" value="MER8932634.1"/>
    <property type="molecule type" value="Genomic_DNA"/>
</dbReference>
<gene>
    <name evidence="1" type="ORF">NKI33_06620</name>
</gene>
<organism evidence="1 2">
    <name type="scientific">Mesorhizobium opportunistum</name>
    <dbReference type="NCBI Taxonomy" id="593909"/>
    <lineage>
        <taxon>Bacteria</taxon>
        <taxon>Pseudomonadati</taxon>
        <taxon>Pseudomonadota</taxon>
        <taxon>Alphaproteobacteria</taxon>
        <taxon>Hyphomicrobiales</taxon>
        <taxon>Phyllobacteriaceae</taxon>
        <taxon>Mesorhizobium</taxon>
    </lineage>
</organism>
<reference evidence="1 2" key="1">
    <citation type="journal article" date="2024" name="Proc. Natl. Acad. Sci. U.S.A.">
        <title>The evolutionary genomics of adaptation to stress in wild rhizobium bacteria.</title>
        <authorList>
            <person name="Kehlet-Delgado H."/>
            <person name="Montoya A.P."/>
            <person name="Jensen K.T."/>
            <person name="Wendlandt C.E."/>
            <person name="Dexheimer C."/>
            <person name="Roberts M."/>
            <person name="Torres Martinez L."/>
            <person name="Friesen M.L."/>
            <person name="Griffitts J.S."/>
            <person name="Porter S.S."/>
        </authorList>
    </citation>
    <scope>NUCLEOTIDE SEQUENCE [LARGE SCALE GENOMIC DNA]</scope>
    <source>
        <strain evidence="1 2">M0729</strain>
    </source>
</reference>
<evidence type="ECO:0000313" key="1">
    <source>
        <dbReference type="EMBL" id="MER8932634.1"/>
    </source>
</evidence>
<sequence>MNAPAASVQIRRGGLYLSSAICDRYFTGLESVILLRNNNDLIILPVRHAASGGYLLKRRNGAGDRVVFAPDFFREQGMDDESACDFLARWEAEQAALVAKDLFL</sequence>
<comment type="caution">
    <text evidence="1">The sequence shown here is derived from an EMBL/GenBank/DDBJ whole genome shotgun (WGS) entry which is preliminary data.</text>
</comment>
<protein>
    <submittedName>
        <fullName evidence="1">Uncharacterized protein</fullName>
    </submittedName>
</protein>
<name>A0ABV1YBX3_9HYPH</name>
<accession>A0ABV1YBX3</accession>
<proteinExistence type="predicted"/>
<keyword evidence="2" id="KW-1185">Reference proteome</keyword>